<evidence type="ECO:0000259" key="7">
    <source>
        <dbReference type="Pfam" id="PF00892"/>
    </source>
</evidence>
<feature type="domain" description="EamA" evidence="7">
    <location>
        <begin position="151"/>
        <end position="283"/>
    </location>
</feature>
<feature type="transmembrane region" description="Helical" evidence="6">
    <location>
        <begin position="9"/>
        <end position="28"/>
    </location>
</feature>
<dbReference type="InterPro" id="IPR000620">
    <property type="entry name" value="EamA_dom"/>
</dbReference>
<dbReference type="AlphaFoldDB" id="A0A0C1FVB2"/>
<evidence type="ECO:0000313" key="8">
    <source>
        <dbReference type="EMBL" id="KIA95808.1"/>
    </source>
</evidence>
<evidence type="ECO:0000256" key="5">
    <source>
        <dbReference type="ARBA" id="ARBA00023136"/>
    </source>
</evidence>
<proteinExistence type="predicted"/>
<feature type="transmembrane region" description="Helical" evidence="6">
    <location>
        <begin position="211"/>
        <end position="235"/>
    </location>
</feature>
<dbReference type="Proteomes" id="UP000031246">
    <property type="component" value="Unassembled WGS sequence"/>
</dbReference>
<feature type="transmembrane region" description="Helical" evidence="6">
    <location>
        <begin position="181"/>
        <end position="199"/>
    </location>
</feature>
<reference evidence="8 9" key="1">
    <citation type="submission" date="2014-10" db="EMBL/GenBank/DDBJ databases">
        <title>Pedobacter Kyungheensis.</title>
        <authorList>
            <person name="Anderson B.M."/>
            <person name="Newman J.D."/>
        </authorList>
    </citation>
    <scope>NUCLEOTIDE SEQUENCE [LARGE SCALE GENOMIC DNA]</scope>
    <source>
        <strain evidence="8 9">KACC 16221</strain>
    </source>
</reference>
<evidence type="ECO:0000256" key="2">
    <source>
        <dbReference type="ARBA" id="ARBA00022475"/>
    </source>
</evidence>
<feature type="transmembrane region" description="Helical" evidence="6">
    <location>
        <begin position="149"/>
        <end position="169"/>
    </location>
</feature>
<evidence type="ECO:0000256" key="4">
    <source>
        <dbReference type="ARBA" id="ARBA00022989"/>
    </source>
</evidence>
<dbReference type="PANTHER" id="PTHR32322">
    <property type="entry name" value="INNER MEMBRANE TRANSPORTER"/>
    <property type="match status" value="1"/>
</dbReference>
<feature type="transmembrane region" description="Helical" evidence="6">
    <location>
        <begin position="40"/>
        <end position="57"/>
    </location>
</feature>
<dbReference type="PANTHER" id="PTHR32322:SF18">
    <property type="entry name" value="S-ADENOSYLMETHIONINE_S-ADENOSYLHOMOCYSTEINE TRANSPORTER"/>
    <property type="match status" value="1"/>
</dbReference>
<name>A0A0C1FVB2_9SPHI</name>
<feature type="transmembrane region" description="Helical" evidence="6">
    <location>
        <begin position="124"/>
        <end position="143"/>
    </location>
</feature>
<evidence type="ECO:0000256" key="1">
    <source>
        <dbReference type="ARBA" id="ARBA00004651"/>
    </source>
</evidence>
<keyword evidence="9" id="KW-1185">Reference proteome</keyword>
<dbReference type="SUPFAM" id="SSF103481">
    <property type="entry name" value="Multidrug resistance efflux transporter EmrE"/>
    <property type="match status" value="2"/>
</dbReference>
<dbReference type="GO" id="GO:0005886">
    <property type="term" value="C:plasma membrane"/>
    <property type="evidence" value="ECO:0007669"/>
    <property type="project" value="UniProtKB-SubCell"/>
</dbReference>
<sequence length="299" mass="32179">MDAVKIKGYVCALISAVTYGLIPLFILPLKAIHFSMDVTLFYRFFISAGIMLILLRYKKEHLKLKTKEIGVFLALGILFSLSSDLLFLAYDRLSAGIASTILFVFPVIVAIIMAIFFRERISAIMVISMAITLSGIYVLSGASTASINFNGLALALGSALAYALYIVTVNKSNIKASGIKTTFYSLLFSALYYLIKSVLGRESLAIPDLHILLHITLFGLITSVVSITTLVYAIGYIGSTPTAILGALEPVVAVIISVMLFGEKLTFALLLGVLLIVGGVLVSIVFSRAKTATEEISAV</sequence>
<accession>A0A0C1FVB2</accession>
<evidence type="ECO:0000256" key="3">
    <source>
        <dbReference type="ARBA" id="ARBA00022692"/>
    </source>
</evidence>
<keyword evidence="4 6" id="KW-1133">Transmembrane helix</keyword>
<dbReference type="Pfam" id="PF00892">
    <property type="entry name" value="EamA"/>
    <property type="match status" value="2"/>
</dbReference>
<evidence type="ECO:0000256" key="6">
    <source>
        <dbReference type="SAM" id="Phobius"/>
    </source>
</evidence>
<keyword evidence="3 6" id="KW-0812">Transmembrane</keyword>
<feature type="transmembrane region" description="Helical" evidence="6">
    <location>
        <begin position="242"/>
        <end position="261"/>
    </location>
</feature>
<keyword evidence="5 6" id="KW-0472">Membrane</keyword>
<feature type="transmembrane region" description="Helical" evidence="6">
    <location>
        <begin position="96"/>
        <end position="117"/>
    </location>
</feature>
<keyword evidence="2" id="KW-1003">Cell membrane</keyword>
<dbReference type="EMBL" id="JSYN01000004">
    <property type="protein sequence ID" value="KIA95808.1"/>
    <property type="molecule type" value="Genomic_DNA"/>
</dbReference>
<comment type="caution">
    <text evidence="8">The sequence shown here is derived from an EMBL/GenBank/DDBJ whole genome shotgun (WGS) entry which is preliminary data.</text>
</comment>
<feature type="transmembrane region" description="Helical" evidence="6">
    <location>
        <begin position="267"/>
        <end position="286"/>
    </location>
</feature>
<dbReference type="InterPro" id="IPR050638">
    <property type="entry name" value="AA-Vitamin_Transporters"/>
</dbReference>
<comment type="subcellular location">
    <subcellularLocation>
        <location evidence="1">Cell membrane</location>
        <topology evidence="1">Multi-pass membrane protein</topology>
    </subcellularLocation>
</comment>
<evidence type="ECO:0000313" key="9">
    <source>
        <dbReference type="Proteomes" id="UP000031246"/>
    </source>
</evidence>
<feature type="transmembrane region" description="Helical" evidence="6">
    <location>
        <begin position="69"/>
        <end position="90"/>
    </location>
</feature>
<dbReference type="OrthoDB" id="9806740at2"/>
<organism evidence="8 9">
    <name type="scientific">Pedobacter kyungheensis</name>
    <dbReference type="NCBI Taxonomy" id="1069985"/>
    <lineage>
        <taxon>Bacteria</taxon>
        <taxon>Pseudomonadati</taxon>
        <taxon>Bacteroidota</taxon>
        <taxon>Sphingobacteriia</taxon>
        <taxon>Sphingobacteriales</taxon>
        <taxon>Sphingobacteriaceae</taxon>
        <taxon>Pedobacter</taxon>
    </lineage>
</organism>
<dbReference type="Gene3D" id="1.10.3730.20">
    <property type="match status" value="1"/>
</dbReference>
<dbReference type="InterPro" id="IPR037185">
    <property type="entry name" value="EmrE-like"/>
</dbReference>
<gene>
    <name evidence="8" type="ORF">OC25_04450</name>
</gene>
<feature type="domain" description="EamA" evidence="7">
    <location>
        <begin position="7"/>
        <end position="140"/>
    </location>
</feature>
<protein>
    <submittedName>
        <fullName evidence="8">Membrane protein</fullName>
    </submittedName>
</protein>